<dbReference type="EMBL" id="CAEZWM010000230">
    <property type="protein sequence ID" value="CAB4670839.1"/>
    <property type="molecule type" value="Genomic_DNA"/>
</dbReference>
<reference evidence="1" key="1">
    <citation type="submission" date="2020-05" db="EMBL/GenBank/DDBJ databases">
        <authorList>
            <person name="Chiriac C."/>
            <person name="Salcher M."/>
            <person name="Ghai R."/>
            <person name="Kavagutti S V."/>
        </authorList>
    </citation>
    <scope>NUCLEOTIDE SEQUENCE</scope>
</reference>
<organism evidence="1">
    <name type="scientific">freshwater metagenome</name>
    <dbReference type="NCBI Taxonomy" id="449393"/>
    <lineage>
        <taxon>unclassified sequences</taxon>
        <taxon>metagenomes</taxon>
        <taxon>ecological metagenomes</taxon>
    </lineage>
</organism>
<dbReference type="AlphaFoldDB" id="A0A6J6MBY1"/>
<sequence length="301" mass="34132">MDSNNASWALDKSNLLTTEEMAQFVARGFVEFEAVVPEEINRAAIAEFELTGIADMVRPKPKSGALLSDIYPDPSPIGQMLRLDRVQGIIHSLVGLDAVYDHDWVHVREAGDILDQYLHQDAIIDVTRSFDIQLFWFPHDVVPGGGGTGYVPGSHLRSVNQADIARYQNFSGQADFSGPAGSIVVFHQGMWHRGRANHSATRRWMYKIRLNPQSPQVRRWNLDDYDAVKGEQSDHIFGTYDPRAVSAKFRTPEPWFEFAASRLETVNRARLWRYVTGDETYDSDWYLTRTESREALDGGAR</sequence>
<accession>A0A6J6MBY1</accession>
<dbReference type="Gene3D" id="2.60.120.620">
    <property type="entry name" value="q2cbj1_9rhob like domain"/>
    <property type="match status" value="1"/>
</dbReference>
<dbReference type="PANTHER" id="PTHR20883:SF48">
    <property type="entry name" value="ECTOINE DIOXYGENASE"/>
    <property type="match status" value="1"/>
</dbReference>
<gene>
    <name evidence="1" type="ORF">UFOPK2242_01450</name>
</gene>
<dbReference type="PANTHER" id="PTHR20883">
    <property type="entry name" value="PHYTANOYL-COA DIOXYGENASE DOMAIN CONTAINING 1"/>
    <property type="match status" value="1"/>
</dbReference>
<dbReference type="GO" id="GO:0016491">
    <property type="term" value="F:oxidoreductase activity"/>
    <property type="evidence" value="ECO:0007669"/>
    <property type="project" value="UniProtKB-ARBA"/>
</dbReference>
<protein>
    <submittedName>
        <fullName evidence="1">Unannotated protein</fullName>
    </submittedName>
</protein>
<name>A0A6J6MBY1_9ZZZZ</name>
<evidence type="ECO:0000313" key="1">
    <source>
        <dbReference type="EMBL" id="CAB4670839.1"/>
    </source>
</evidence>
<proteinExistence type="predicted"/>
<dbReference type="InterPro" id="IPR008775">
    <property type="entry name" value="Phytyl_CoA_dOase-like"/>
</dbReference>
<dbReference type="Pfam" id="PF05721">
    <property type="entry name" value="PhyH"/>
    <property type="match status" value="1"/>
</dbReference>
<dbReference type="GO" id="GO:0046872">
    <property type="term" value="F:metal ion binding"/>
    <property type="evidence" value="ECO:0007669"/>
    <property type="project" value="UniProtKB-ARBA"/>
</dbReference>
<dbReference type="SUPFAM" id="SSF51197">
    <property type="entry name" value="Clavaminate synthase-like"/>
    <property type="match status" value="1"/>
</dbReference>